<dbReference type="EMBL" id="CP032630">
    <property type="protein sequence ID" value="AYF97469.1"/>
    <property type="molecule type" value="Genomic_DNA"/>
</dbReference>
<evidence type="ECO:0000256" key="6">
    <source>
        <dbReference type="ARBA" id="ARBA00023002"/>
    </source>
</evidence>
<dbReference type="PANTHER" id="PTHR47354:SF6">
    <property type="entry name" value="NADH OXIDOREDUCTASE HCR"/>
    <property type="match status" value="1"/>
</dbReference>
<keyword evidence="2" id="KW-0285">Flavoprotein</keyword>
<dbReference type="InterPro" id="IPR050415">
    <property type="entry name" value="MRET"/>
</dbReference>
<dbReference type="GO" id="GO:0016491">
    <property type="term" value="F:oxidoreductase activity"/>
    <property type="evidence" value="ECO:0007669"/>
    <property type="project" value="UniProtKB-KW"/>
</dbReference>
<keyword evidence="9" id="KW-0812">Transmembrane</keyword>
<evidence type="ECO:0000256" key="2">
    <source>
        <dbReference type="ARBA" id="ARBA00022630"/>
    </source>
</evidence>
<proteinExistence type="predicted"/>
<dbReference type="CDD" id="cd00322">
    <property type="entry name" value="FNR_like"/>
    <property type="match status" value="1"/>
</dbReference>
<evidence type="ECO:0000256" key="1">
    <source>
        <dbReference type="ARBA" id="ARBA00001974"/>
    </source>
</evidence>
<dbReference type="Gene3D" id="3.40.50.80">
    <property type="entry name" value="Nucleotide-binding domain of ferredoxin-NADP reductase (FNR) module"/>
    <property type="match status" value="1"/>
</dbReference>
<keyword evidence="3" id="KW-0001">2Fe-2S</keyword>
<reference evidence="12" key="1">
    <citation type="submission" date="2018-09" db="EMBL/GenBank/DDBJ databases">
        <title>Genome sequencing of strain 2DFWR-13.</title>
        <authorList>
            <person name="Heo J."/>
            <person name="Kim S.-J."/>
            <person name="Kwon S.-W."/>
        </authorList>
    </citation>
    <scope>NUCLEOTIDE SEQUENCE [LARGE SCALE GENOMIC DNA]</scope>
    <source>
        <strain evidence="12">2DFWR-13</strain>
    </source>
</reference>
<dbReference type="GO" id="GO:0051537">
    <property type="term" value="F:2 iron, 2 sulfur cluster binding"/>
    <property type="evidence" value="ECO:0007669"/>
    <property type="project" value="UniProtKB-KW"/>
</dbReference>
<gene>
    <name evidence="11" type="ORF">D7I47_03840</name>
</gene>
<keyword evidence="7" id="KW-0408">Iron</keyword>
<dbReference type="InterPro" id="IPR017927">
    <property type="entry name" value="FAD-bd_FR_type"/>
</dbReference>
<dbReference type="PANTHER" id="PTHR47354">
    <property type="entry name" value="NADH OXIDOREDUCTASE HCR"/>
    <property type="match status" value="1"/>
</dbReference>
<keyword evidence="12" id="KW-1185">Reference proteome</keyword>
<evidence type="ECO:0000256" key="4">
    <source>
        <dbReference type="ARBA" id="ARBA00022723"/>
    </source>
</evidence>
<evidence type="ECO:0000256" key="7">
    <source>
        <dbReference type="ARBA" id="ARBA00023004"/>
    </source>
</evidence>
<feature type="transmembrane region" description="Helical" evidence="9">
    <location>
        <begin position="120"/>
        <end position="138"/>
    </location>
</feature>
<keyword evidence="8" id="KW-0411">Iron-sulfur</keyword>
<dbReference type="KEGG" id="lyd:D7I47_03840"/>
<dbReference type="PRINTS" id="PR00410">
    <property type="entry name" value="PHEHYDRXLASE"/>
</dbReference>
<feature type="transmembrane region" description="Helical" evidence="9">
    <location>
        <begin position="250"/>
        <end position="270"/>
    </location>
</feature>
<dbReference type="SUPFAM" id="SSF52343">
    <property type="entry name" value="Ferredoxin reductase-like, C-terminal NADP-linked domain"/>
    <property type="match status" value="1"/>
</dbReference>
<keyword evidence="4" id="KW-0479">Metal-binding</keyword>
<feature type="transmembrane region" description="Helical" evidence="9">
    <location>
        <begin position="145"/>
        <end position="163"/>
    </location>
</feature>
<feature type="transmembrane region" description="Helical" evidence="9">
    <location>
        <begin position="39"/>
        <end position="62"/>
    </location>
</feature>
<evidence type="ECO:0000313" key="12">
    <source>
        <dbReference type="Proteomes" id="UP000278886"/>
    </source>
</evidence>
<keyword evidence="9" id="KW-1133">Transmembrane helix</keyword>
<evidence type="ECO:0000256" key="8">
    <source>
        <dbReference type="ARBA" id="ARBA00023014"/>
    </source>
</evidence>
<comment type="cofactor">
    <cofactor evidence="1">
        <name>FAD</name>
        <dbReference type="ChEBI" id="CHEBI:57692"/>
    </cofactor>
</comment>
<evidence type="ECO:0000313" key="11">
    <source>
        <dbReference type="EMBL" id="AYF97469.1"/>
    </source>
</evidence>
<dbReference type="InterPro" id="IPR039261">
    <property type="entry name" value="FNR_nucleotide-bd"/>
</dbReference>
<dbReference type="Gene3D" id="2.40.30.10">
    <property type="entry name" value="Translation factors"/>
    <property type="match status" value="1"/>
</dbReference>
<feature type="transmembrane region" description="Helical" evidence="9">
    <location>
        <begin position="68"/>
        <end position="85"/>
    </location>
</feature>
<feature type="transmembrane region" description="Helical" evidence="9">
    <location>
        <begin position="169"/>
        <end position="186"/>
    </location>
</feature>
<keyword evidence="5" id="KW-0274">FAD</keyword>
<dbReference type="PROSITE" id="PS51384">
    <property type="entry name" value="FAD_FR"/>
    <property type="match status" value="1"/>
</dbReference>
<evidence type="ECO:0000259" key="10">
    <source>
        <dbReference type="PROSITE" id="PS51384"/>
    </source>
</evidence>
<protein>
    <recommendedName>
        <fullName evidence="10">FAD-binding FR-type domain-containing protein</fullName>
    </recommendedName>
</protein>
<dbReference type="AlphaFoldDB" id="A0A387B938"/>
<dbReference type="InterPro" id="IPR017938">
    <property type="entry name" value="Riboflavin_synthase-like_b-brl"/>
</dbReference>
<dbReference type="SUPFAM" id="SSF63380">
    <property type="entry name" value="Riboflavin synthase domain-like"/>
    <property type="match status" value="1"/>
</dbReference>
<sequence length="526" mass="56263">MGQDAVRRLARGQPRLPRRGVRMTALVARIDRLLGRVTMYLLVLGILVVLAVLAVVLGAVGAIPFDPLTLLASATVLLAASWIANQVLGLVFRTTPLLASGFITAMLLFFVLEPSLEPDGLLVLALAAAIAAASKYLIAWRGRHLVNPAAIAAVLVGVTGLTLSSWWVATGPMLPAVALGALLILWRTRHLGMGLVYLAVAGGLLFVRYLAFGADAGSALSFTLVSSPVVFAAGFMVSEPLTLPPRRWQRMLYAVVVGVLTSAPLAIGPVRNTPELALVIGGVLAFFFAQRRGVKLELVEKRQLTPTAWEFRFRPAAPLRFAPGQYLELTLPHRRPDAGGIRRVFSLTQAAGDDEVTVGVRIREQPSSFKRALRSLEPGARLRATGVWGDFTLPRDPGAKLAFVAAGIGVTPFVSQLRTLAAAGRAADAELLYAVRASADLAYREELAATGCRVAVLSPDDPGELPAHWTWLGAGALDAELVHRTIPDAAERTVYLSGAPTDVARLRRTLRAAGTRRIRTDVFLGY</sequence>
<accession>A0A387B938</accession>
<feature type="transmembrane region" description="Helical" evidence="9">
    <location>
        <begin position="193"/>
        <end position="212"/>
    </location>
</feature>
<evidence type="ECO:0000256" key="9">
    <source>
        <dbReference type="SAM" id="Phobius"/>
    </source>
</evidence>
<evidence type="ECO:0000256" key="5">
    <source>
        <dbReference type="ARBA" id="ARBA00022827"/>
    </source>
</evidence>
<dbReference type="Proteomes" id="UP000278886">
    <property type="component" value="Chromosome"/>
</dbReference>
<dbReference type="InterPro" id="IPR001433">
    <property type="entry name" value="OxRdtase_FAD/NAD-bd"/>
</dbReference>
<keyword evidence="9" id="KW-0472">Membrane</keyword>
<keyword evidence="6" id="KW-0560">Oxidoreductase</keyword>
<feature type="domain" description="FAD-binding FR-type" evidence="10">
    <location>
        <begin position="291"/>
        <end position="394"/>
    </location>
</feature>
<feature type="transmembrane region" description="Helical" evidence="9">
    <location>
        <begin position="218"/>
        <end position="238"/>
    </location>
</feature>
<dbReference type="Pfam" id="PF00175">
    <property type="entry name" value="NAD_binding_1"/>
    <property type="match status" value="1"/>
</dbReference>
<dbReference type="GO" id="GO:0046872">
    <property type="term" value="F:metal ion binding"/>
    <property type="evidence" value="ECO:0007669"/>
    <property type="project" value="UniProtKB-KW"/>
</dbReference>
<organism evidence="11 12">
    <name type="scientific">Protaetiibacter intestinalis</name>
    <dbReference type="NCBI Taxonomy" id="2419774"/>
    <lineage>
        <taxon>Bacteria</taxon>
        <taxon>Bacillati</taxon>
        <taxon>Actinomycetota</taxon>
        <taxon>Actinomycetes</taxon>
        <taxon>Micrococcales</taxon>
        <taxon>Microbacteriaceae</taxon>
        <taxon>Protaetiibacter</taxon>
    </lineage>
</organism>
<evidence type="ECO:0000256" key="3">
    <source>
        <dbReference type="ARBA" id="ARBA00022714"/>
    </source>
</evidence>
<name>A0A387B938_9MICO</name>
<feature type="transmembrane region" description="Helical" evidence="9">
    <location>
        <begin position="97"/>
        <end position="114"/>
    </location>
</feature>